<comment type="similarity">
    <text evidence="2 14">Belongs to the AAA ATPase family.</text>
</comment>
<dbReference type="PANTHER" id="PTHR23078:SF3">
    <property type="entry name" value="VESICLE-FUSING ATPASE"/>
    <property type="match status" value="1"/>
</dbReference>
<dbReference type="Proteomes" id="UP000663828">
    <property type="component" value="Unassembled WGS sequence"/>
</dbReference>
<evidence type="ECO:0000256" key="5">
    <source>
        <dbReference type="ARBA" id="ARBA00022490"/>
    </source>
</evidence>
<dbReference type="Pfam" id="PF02933">
    <property type="entry name" value="CDC48_2"/>
    <property type="match status" value="1"/>
</dbReference>
<feature type="domain" description="CDC48 N-terminal subdomain" evidence="17">
    <location>
        <begin position="72"/>
        <end position="155"/>
    </location>
</feature>
<proteinExistence type="inferred from homology"/>
<dbReference type="EMBL" id="CAJNOR010003195">
    <property type="protein sequence ID" value="CAF1388271.1"/>
    <property type="molecule type" value="Genomic_DNA"/>
</dbReference>
<evidence type="ECO:0000256" key="13">
    <source>
        <dbReference type="ARBA" id="ARBA00048883"/>
    </source>
</evidence>
<keyword evidence="12 14" id="KW-0653">Protein transport</keyword>
<dbReference type="GO" id="GO:0035494">
    <property type="term" value="P:SNARE complex disassembly"/>
    <property type="evidence" value="ECO:0007669"/>
    <property type="project" value="InterPro"/>
</dbReference>
<dbReference type="Pfam" id="PF21964">
    <property type="entry name" value="NSF_ATPase_lid"/>
    <property type="match status" value="1"/>
</dbReference>
<dbReference type="InterPro" id="IPR003960">
    <property type="entry name" value="ATPase_AAA_CS"/>
</dbReference>
<keyword evidence="6 14" id="KW-0479">Metal-binding</keyword>
<dbReference type="GO" id="GO:0046872">
    <property type="term" value="F:metal ion binding"/>
    <property type="evidence" value="ECO:0007669"/>
    <property type="project" value="UniProtKB-UniRule"/>
</dbReference>
<dbReference type="GO" id="GO:0005795">
    <property type="term" value="C:Golgi stack"/>
    <property type="evidence" value="ECO:0007669"/>
    <property type="project" value="TreeGrafter"/>
</dbReference>
<keyword evidence="5 14" id="KW-0963">Cytoplasm</keyword>
<dbReference type="InterPro" id="IPR003959">
    <property type="entry name" value="ATPase_AAA_core"/>
</dbReference>
<comment type="cofactor">
    <cofactor evidence="14">
        <name>Mg(2+)</name>
        <dbReference type="ChEBI" id="CHEBI:18420"/>
    </cofactor>
    <text evidence="14">Binds 1 Mg(2+) ion per subunit.</text>
</comment>
<evidence type="ECO:0000313" key="18">
    <source>
        <dbReference type="EMBL" id="CAF1388271.1"/>
    </source>
</evidence>
<evidence type="ECO:0000259" key="16">
    <source>
        <dbReference type="SMART" id="SM00382"/>
    </source>
</evidence>
<dbReference type="InterPro" id="IPR039812">
    <property type="entry name" value="Vesicle-fus_ATPase"/>
</dbReference>
<feature type="region of interest" description="Disordered" evidence="15">
    <location>
        <begin position="39"/>
        <end position="64"/>
    </location>
</feature>
<keyword evidence="7" id="KW-0677">Repeat</keyword>
<dbReference type="InterPro" id="IPR003338">
    <property type="entry name" value="CDC4_N-term_subdom"/>
</dbReference>
<evidence type="ECO:0000256" key="1">
    <source>
        <dbReference type="ARBA" id="ARBA00004496"/>
    </source>
</evidence>
<dbReference type="Pfam" id="PF00004">
    <property type="entry name" value="AAA"/>
    <property type="match status" value="2"/>
</dbReference>
<evidence type="ECO:0000256" key="10">
    <source>
        <dbReference type="ARBA" id="ARBA00022840"/>
    </source>
</evidence>
<dbReference type="SUPFAM" id="SSF52540">
    <property type="entry name" value="P-loop containing nucleoside triphosphate hydrolases"/>
    <property type="match status" value="2"/>
</dbReference>
<organism evidence="18 19">
    <name type="scientific">Adineta ricciae</name>
    <name type="common">Rotifer</name>
    <dbReference type="NCBI Taxonomy" id="249248"/>
    <lineage>
        <taxon>Eukaryota</taxon>
        <taxon>Metazoa</taxon>
        <taxon>Spiralia</taxon>
        <taxon>Gnathifera</taxon>
        <taxon>Rotifera</taxon>
        <taxon>Eurotatoria</taxon>
        <taxon>Bdelloidea</taxon>
        <taxon>Adinetida</taxon>
        <taxon>Adinetidae</taxon>
        <taxon>Adineta</taxon>
    </lineage>
</organism>
<protein>
    <recommendedName>
        <fullName evidence="3 14">Vesicle-fusing ATPase</fullName>
        <ecNumber evidence="3 14">3.6.4.6</ecNumber>
    </recommendedName>
</protein>
<dbReference type="GO" id="GO:0006891">
    <property type="term" value="P:intra-Golgi vesicle-mediated transport"/>
    <property type="evidence" value="ECO:0007669"/>
    <property type="project" value="TreeGrafter"/>
</dbReference>
<keyword evidence="9 14" id="KW-0378">Hydrolase</keyword>
<dbReference type="PROSITE" id="PS00674">
    <property type="entry name" value="AAA"/>
    <property type="match status" value="1"/>
</dbReference>
<keyword evidence="19" id="KW-1185">Reference proteome</keyword>
<evidence type="ECO:0000256" key="6">
    <source>
        <dbReference type="ARBA" id="ARBA00022723"/>
    </source>
</evidence>
<gene>
    <name evidence="18" type="ORF">XAT740_LOCUS33458</name>
</gene>
<comment type="caution">
    <text evidence="18">The sequence shown here is derived from an EMBL/GenBank/DDBJ whole genome shotgun (WGS) entry which is preliminary data.</text>
</comment>
<sequence length="811" mass="90646">DKLYINIRGCSLQSTVFYTIRLLKMFSWLRDKSAPSYDAISNDSQPVPSTSSHRGYQQQPSHTDRMANQMVQLTATKCPTDDLTYTNCAIVSERDIDPSTVRHIELSSTVTRTKYVFTITKYSGMPQGKIGFNTLQRRWAGIELDRPYQIQPYRFNKNVQSITTLILDVDFLNKKNTTADPYDTDKMAVEFLQQFTDHAFSVGQCLPFQFMDKKTLSLVVKEIEASDLAAVARGQNAKAQKIGLGVSLSNTMVIFERAEGSSVNLIGKSKGKAQFVSIINPDFDFKTMGIGGLDAEFNAIFRRAFASRVFPPEVVYQLGMKHCRGILLYGPPGTGKTLMARQIGKMLNAREPKIVNGPQILDKYVGESEANIRKLFAEADEEEKRLGPNSGLHIIIFDEIDAICKSRGSVASGAGVHDTVVNQLLSKIDGVDQLNNILIIGMTNRRDMIDEALLRPGRLEVQIEIGLPDETGRLQILNIHTAKLRENNKLTPDVDLKEFAEITRNFSGAEIEGLVRAATSFAMNRHIKAGKRVEIDPDAVDKFKVCRGDFVHALENDIKPAFGVSKDEFDSYISNGIIVWGQPVTDVLEEGQLRIRQTIKSEMTPLVTILIEGPPNSGKTALAAHIATLSKFPYLKFCTAQTMLGYSELAKCQQLKKIFEDAHKSALSCVVVDELESLLEYAPVGPRYSNNVLQTLKLLFKRPPPKGRKLLVIATATYRDILDQLGLLASFSKVIHLSNMSSGKHVLHVLNEIEHCFNDEEMKYLEKKLHDKKVWIGIKSLLDLIEVARQADDSARVTRFLAQLDEYNSSI</sequence>
<dbReference type="InterPro" id="IPR004201">
    <property type="entry name" value="Cdc48_dom2"/>
</dbReference>
<dbReference type="FunFam" id="3.40.50.300:FF:000166">
    <property type="entry name" value="vesicle-fusing ATPase isoform X1"/>
    <property type="match status" value="1"/>
</dbReference>
<dbReference type="FunFam" id="1.10.8.60:FF:000026">
    <property type="entry name" value="vesicle-fusing ATPase isoform X1"/>
    <property type="match status" value="1"/>
</dbReference>
<dbReference type="Gene3D" id="1.10.8.60">
    <property type="match status" value="2"/>
</dbReference>
<dbReference type="InterPro" id="IPR041569">
    <property type="entry name" value="AAA_lid_3"/>
</dbReference>
<evidence type="ECO:0000259" key="17">
    <source>
        <dbReference type="SMART" id="SM01073"/>
    </source>
</evidence>
<feature type="domain" description="AAA+ ATPase" evidence="16">
    <location>
        <begin position="322"/>
        <end position="469"/>
    </location>
</feature>
<evidence type="ECO:0000256" key="2">
    <source>
        <dbReference type="ARBA" id="ARBA00006914"/>
    </source>
</evidence>
<evidence type="ECO:0000313" key="19">
    <source>
        <dbReference type="Proteomes" id="UP000663828"/>
    </source>
</evidence>
<dbReference type="SUPFAM" id="SSF54585">
    <property type="entry name" value="Cdc48 domain 2-like"/>
    <property type="match status" value="1"/>
</dbReference>
<dbReference type="GO" id="GO:0016887">
    <property type="term" value="F:ATP hydrolysis activity"/>
    <property type="evidence" value="ECO:0007669"/>
    <property type="project" value="InterPro"/>
</dbReference>
<dbReference type="InterPro" id="IPR054419">
    <property type="entry name" value="NSF_ATPase_lid"/>
</dbReference>
<keyword evidence="14" id="KW-0931">ER-Golgi transport</keyword>
<dbReference type="GO" id="GO:0005524">
    <property type="term" value="F:ATP binding"/>
    <property type="evidence" value="ECO:0007669"/>
    <property type="project" value="UniProtKB-UniRule"/>
</dbReference>
<dbReference type="FunFam" id="3.40.50.300:FF:000187">
    <property type="entry name" value="Vesicular-fusion ATPase SEC18"/>
    <property type="match status" value="1"/>
</dbReference>
<feature type="non-terminal residue" evidence="18">
    <location>
        <position position="1"/>
    </location>
</feature>
<dbReference type="InterPro" id="IPR027417">
    <property type="entry name" value="P-loop_NTPase"/>
</dbReference>
<name>A0A815K413_ADIRI</name>
<dbReference type="Gene3D" id="3.40.50.300">
    <property type="entry name" value="P-loop containing nucleotide triphosphate hydrolases"/>
    <property type="match status" value="2"/>
</dbReference>
<evidence type="ECO:0000256" key="11">
    <source>
        <dbReference type="ARBA" id="ARBA00022842"/>
    </source>
</evidence>
<accession>A0A815K413</accession>
<dbReference type="GO" id="GO:0043001">
    <property type="term" value="P:Golgi to plasma membrane protein transport"/>
    <property type="evidence" value="ECO:0007669"/>
    <property type="project" value="TreeGrafter"/>
</dbReference>
<keyword evidence="4 14" id="KW-0813">Transport</keyword>
<dbReference type="SMART" id="SM00382">
    <property type="entry name" value="AAA"/>
    <property type="match status" value="2"/>
</dbReference>
<dbReference type="AlphaFoldDB" id="A0A815K413"/>
<dbReference type="InterPro" id="IPR029067">
    <property type="entry name" value="CDC48_domain_2-like_sf"/>
</dbReference>
<evidence type="ECO:0000256" key="15">
    <source>
        <dbReference type="SAM" id="MobiDB-lite"/>
    </source>
</evidence>
<evidence type="ECO:0000256" key="12">
    <source>
        <dbReference type="ARBA" id="ARBA00022927"/>
    </source>
</evidence>
<evidence type="ECO:0000256" key="8">
    <source>
        <dbReference type="ARBA" id="ARBA00022741"/>
    </source>
</evidence>
<evidence type="ECO:0000256" key="3">
    <source>
        <dbReference type="ARBA" id="ARBA00012674"/>
    </source>
</evidence>
<comment type="catalytic activity">
    <reaction evidence="13 14">
        <text>ATP + H2O = ADP + phosphate + H(+)</text>
        <dbReference type="Rhea" id="RHEA:13065"/>
        <dbReference type="ChEBI" id="CHEBI:15377"/>
        <dbReference type="ChEBI" id="CHEBI:15378"/>
        <dbReference type="ChEBI" id="CHEBI:30616"/>
        <dbReference type="ChEBI" id="CHEBI:43474"/>
        <dbReference type="ChEBI" id="CHEBI:456216"/>
        <dbReference type="EC" id="3.6.4.6"/>
    </reaction>
</comment>
<comment type="function">
    <text evidence="14">Required for vesicle-mediated transport. Catalyzes the fusion of transport vesicles within the Golgi cisternae. Is also required for transport from the endoplasmic reticulum to the Golgi stack. Seems to function as a fusion protein required for the delivery of cargo proteins to all compartments of the Golgi stack independent of vesicle origin.</text>
</comment>
<dbReference type="EC" id="3.6.4.6" evidence="3 14"/>
<keyword evidence="10 14" id="KW-0067">ATP-binding</keyword>
<dbReference type="Pfam" id="PF17862">
    <property type="entry name" value="AAA_lid_3"/>
    <property type="match status" value="1"/>
</dbReference>
<dbReference type="Gene3D" id="3.10.330.10">
    <property type="match status" value="1"/>
</dbReference>
<evidence type="ECO:0000256" key="7">
    <source>
        <dbReference type="ARBA" id="ARBA00022737"/>
    </source>
</evidence>
<dbReference type="SUPFAM" id="SSF50692">
    <property type="entry name" value="ADC-like"/>
    <property type="match status" value="1"/>
</dbReference>
<reference evidence="18" key="1">
    <citation type="submission" date="2021-02" db="EMBL/GenBank/DDBJ databases">
        <authorList>
            <person name="Nowell W R."/>
        </authorList>
    </citation>
    <scope>NUCLEOTIDE SEQUENCE</scope>
</reference>
<feature type="domain" description="AAA+ ATPase" evidence="16">
    <location>
        <begin position="605"/>
        <end position="741"/>
    </location>
</feature>
<comment type="subcellular location">
    <subcellularLocation>
        <location evidence="1 14">Cytoplasm</location>
    </subcellularLocation>
</comment>
<dbReference type="CDD" id="cd19504">
    <property type="entry name" value="RecA-like_NSF-SEC18_r1-like"/>
    <property type="match status" value="1"/>
</dbReference>
<evidence type="ECO:0000256" key="4">
    <source>
        <dbReference type="ARBA" id="ARBA00022448"/>
    </source>
</evidence>
<dbReference type="SMART" id="SM01073">
    <property type="entry name" value="CDC48_N"/>
    <property type="match status" value="1"/>
</dbReference>
<evidence type="ECO:0000256" key="14">
    <source>
        <dbReference type="RuleBase" id="RU367045"/>
    </source>
</evidence>
<dbReference type="InterPro" id="IPR009010">
    <property type="entry name" value="Asp_de-COase-like_dom_sf"/>
</dbReference>
<dbReference type="Gene3D" id="2.40.40.20">
    <property type="match status" value="1"/>
</dbReference>
<keyword evidence="11 14" id="KW-0460">Magnesium</keyword>
<evidence type="ECO:0000256" key="9">
    <source>
        <dbReference type="ARBA" id="ARBA00022801"/>
    </source>
</evidence>
<keyword evidence="8 14" id="KW-0547">Nucleotide-binding</keyword>
<dbReference type="PANTHER" id="PTHR23078">
    <property type="entry name" value="VESICULAR-FUSION PROTEIN NSF"/>
    <property type="match status" value="1"/>
</dbReference>
<dbReference type="InterPro" id="IPR003593">
    <property type="entry name" value="AAA+_ATPase"/>
</dbReference>
<feature type="compositionally biased region" description="Polar residues" evidence="15">
    <location>
        <begin position="39"/>
        <end position="61"/>
    </location>
</feature>